<reference evidence="1" key="1">
    <citation type="submission" date="2021-06" db="EMBL/GenBank/DDBJ databases">
        <title>Comparative genomics, transcriptomics and evolutionary studies reveal genomic signatures of adaptation to plant cell wall in hemibiotrophic fungi.</title>
        <authorList>
            <consortium name="DOE Joint Genome Institute"/>
            <person name="Baroncelli R."/>
            <person name="Diaz J.F."/>
            <person name="Benocci T."/>
            <person name="Peng M."/>
            <person name="Battaglia E."/>
            <person name="Haridas S."/>
            <person name="Andreopoulos W."/>
            <person name="Labutti K."/>
            <person name="Pangilinan J."/>
            <person name="Floch G.L."/>
            <person name="Makela M.R."/>
            <person name="Henrissat B."/>
            <person name="Grigoriev I.V."/>
            <person name="Crouch J.A."/>
            <person name="De Vries R.P."/>
            <person name="Sukno S.A."/>
            <person name="Thon M.R."/>
        </authorList>
    </citation>
    <scope>NUCLEOTIDE SEQUENCE</scope>
    <source>
        <strain evidence="1">CBS 193.32</strain>
    </source>
</reference>
<protein>
    <submittedName>
        <fullName evidence="1">Uncharacterized protein</fullName>
    </submittedName>
</protein>
<accession>A0AAJ0AJ94</accession>
<keyword evidence="2" id="KW-1185">Reference proteome</keyword>
<evidence type="ECO:0000313" key="1">
    <source>
        <dbReference type="EMBL" id="KAK1674921.1"/>
    </source>
</evidence>
<dbReference type="EMBL" id="JAHMHR010000023">
    <property type="protein sequence ID" value="KAK1674921.1"/>
    <property type="molecule type" value="Genomic_DNA"/>
</dbReference>
<dbReference type="GeneID" id="85450239"/>
<comment type="caution">
    <text evidence="1">The sequence shown here is derived from an EMBL/GenBank/DDBJ whole genome shotgun (WGS) entry which is preliminary data.</text>
</comment>
<sequence length="233" mass="25795">MRLKVAAGRLFRRPAYWKDCLLTYHPQIPKGPPRLDINVALFQLSTAAAAPLRSVHPKISKWLELVGRRDAEGPFHLSTPRGDERGRHCAPRSPAGFAITGQVACVACICLQVRRWPRLGALPMTVFLFETKRELGQLARLAPDSRQVYIKHSSSPKDAHPGVQRVCRRPRPTRRIFATPRSGATDPGLCTTTYARATTLGHHEIKETCFSGGPSRLVQLFQVRTVSGTVSGC</sequence>
<name>A0AAJ0AJ94_9PEZI</name>
<dbReference type="Proteomes" id="UP001224890">
    <property type="component" value="Unassembled WGS sequence"/>
</dbReference>
<organism evidence="1 2">
    <name type="scientific">Colletotrichum godetiae</name>
    <dbReference type="NCBI Taxonomy" id="1209918"/>
    <lineage>
        <taxon>Eukaryota</taxon>
        <taxon>Fungi</taxon>
        <taxon>Dikarya</taxon>
        <taxon>Ascomycota</taxon>
        <taxon>Pezizomycotina</taxon>
        <taxon>Sordariomycetes</taxon>
        <taxon>Hypocreomycetidae</taxon>
        <taxon>Glomerellales</taxon>
        <taxon>Glomerellaceae</taxon>
        <taxon>Colletotrichum</taxon>
        <taxon>Colletotrichum acutatum species complex</taxon>
    </lineage>
</organism>
<proteinExistence type="predicted"/>
<evidence type="ECO:0000313" key="2">
    <source>
        <dbReference type="Proteomes" id="UP001224890"/>
    </source>
</evidence>
<dbReference type="AlphaFoldDB" id="A0AAJ0AJ94"/>
<dbReference type="RefSeq" id="XP_060428924.1">
    <property type="nucleotide sequence ID" value="XM_060565713.1"/>
</dbReference>
<gene>
    <name evidence="1" type="ORF">BDP55DRAFT_164085</name>
</gene>